<feature type="domain" description="GGDEF" evidence="3">
    <location>
        <begin position="247"/>
        <end position="378"/>
    </location>
</feature>
<feature type="transmembrane region" description="Helical" evidence="1">
    <location>
        <begin position="62"/>
        <end position="79"/>
    </location>
</feature>
<dbReference type="SUPFAM" id="SSF141868">
    <property type="entry name" value="EAL domain-like"/>
    <property type="match status" value="1"/>
</dbReference>
<dbReference type="InterPro" id="IPR035919">
    <property type="entry name" value="EAL_sf"/>
</dbReference>
<feature type="transmembrane region" description="Helical" evidence="1">
    <location>
        <begin position="147"/>
        <end position="169"/>
    </location>
</feature>
<reference evidence="4 5" key="1">
    <citation type="submission" date="2017-05" db="EMBL/GenBank/DDBJ databases">
        <title>De novo genome assembly of Deniococcus indicus strain DR1.</title>
        <authorList>
            <person name="Chauhan D."/>
            <person name="Yennamalli R.M."/>
            <person name="Priyadarshini R."/>
        </authorList>
    </citation>
    <scope>NUCLEOTIDE SEQUENCE [LARGE SCALE GENOMIC DNA]</scope>
    <source>
        <strain evidence="4 5">DR1</strain>
    </source>
</reference>
<proteinExistence type="predicted"/>
<dbReference type="InterPro" id="IPR043128">
    <property type="entry name" value="Rev_trsase/Diguanyl_cyclase"/>
</dbReference>
<name>A0A246BH60_9DEIO</name>
<dbReference type="Pfam" id="PF00563">
    <property type="entry name" value="EAL"/>
    <property type="match status" value="1"/>
</dbReference>
<keyword evidence="5" id="KW-1185">Reference proteome</keyword>
<dbReference type="SUPFAM" id="SSF55073">
    <property type="entry name" value="Nucleotide cyclase"/>
    <property type="match status" value="1"/>
</dbReference>
<dbReference type="EMBL" id="NHMK01000024">
    <property type="protein sequence ID" value="OWL94510.1"/>
    <property type="molecule type" value="Genomic_DNA"/>
</dbReference>
<dbReference type="Gene3D" id="3.30.70.270">
    <property type="match status" value="1"/>
</dbReference>
<dbReference type="InterPro" id="IPR001633">
    <property type="entry name" value="EAL_dom"/>
</dbReference>
<evidence type="ECO:0008006" key="6">
    <source>
        <dbReference type="Google" id="ProtNLM"/>
    </source>
</evidence>
<sequence length="653" mass="71454">MKTVWKRFIHWAYMGRTDPSPAAPLPETWRLSMLVVLPVLVLFIGALQVFSRQDTWDRTYDLPLNGVLLFLLSSIWVATAQRWKDQTTLALTLLLSCAAFLTVKLALLAAVVHEPAVLVAELIETMVWLPTLFLWRLVADTPRSMINVLNALLGSVAVLSGVILLAPLLRGEALQPDVMRALLHLNLSAAVTLHLTSLFMRRHEDLGQRRGEQNALRVLSSTDLLTGLPGRTRLREDLGRMTQPGSAAFALLHVDVDGFKIVNATLGHPAGDTLLRVLAGELERLSGPDAQVYRLSGDEFVVLLPGVTPEQADWAGQVILHEAAIEPSARVGVETTLSIGLTLYPHDSSDPDELLRHADSALFAVKRAGRRRLRRYHPEQDALTERSQLLAGELGGALHRQELTLVFQPVYRLADHRIVKAEALLRWTHPTLGRVSPAEFIPVAERSGLITPIGTWVLNEACRAALAWPDLTISVNVSAVQLLQFEFRATVQAALTRSGLPPARLELELTETAVLYEDARTARALHELREMGVQISIDDFGSGYSNLMRLRTLPITGVKLDRSITADLTDPAAAQFAQALTQAVTGIARNLGADVTAEGIETPAHLNAVRALRCQLGQGYGLALPLGAAALTERLQQQPAQPTEPPQPGRLVH</sequence>
<dbReference type="OrthoDB" id="67308at2"/>
<keyword evidence="1" id="KW-0812">Transmembrane</keyword>
<dbReference type="NCBIfam" id="TIGR00254">
    <property type="entry name" value="GGDEF"/>
    <property type="match status" value="1"/>
</dbReference>
<evidence type="ECO:0000256" key="1">
    <source>
        <dbReference type="SAM" id="Phobius"/>
    </source>
</evidence>
<dbReference type="PANTHER" id="PTHR44757">
    <property type="entry name" value="DIGUANYLATE CYCLASE DGCP"/>
    <property type="match status" value="1"/>
</dbReference>
<dbReference type="SMART" id="SM00052">
    <property type="entry name" value="EAL"/>
    <property type="match status" value="1"/>
</dbReference>
<accession>A0A246BH60</accession>
<evidence type="ECO:0000313" key="5">
    <source>
        <dbReference type="Proteomes" id="UP000197208"/>
    </source>
</evidence>
<dbReference type="CDD" id="cd01949">
    <property type="entry name" value="GGDEF"/>
    <property type="match status" value="1"/>
</dbReference>
<organism evidence="4 5">
    <name type="scientific">Deinococcus indicus</name>
    <dbReference type="NCBI Taxonomy" id="223556"/>
    <lineage>
        <taxon>Bacteria</taxon>
        <taxon>Thermotogati</taxon>
        <taxon>Deinococcota</taxon>
        <taxon>Deinococci</taxon>
        <taxon>Deinococcales</taxon>
        <taxon>Deinococcaceae</taxon>
        <taxon>Deinococcus</taxon>
    </lineage>
</organism>
<dbReference type="CDD" id="cd01948">
    <property type="entry name" value="EAL"/>
    <property type="match status" value="1"/>
</dbReference>
<dbReference type="InterPro" id="IPR052155">
    <property type="entry name" value="Biofilm_reg_signaling"/>
</dbReference>
<dbReference type="Pfam" id="PF00990">
    <property type="entry name" value="GGDEF"/>
    <property type="match status" value="1"/>
</dbReference>
<evidence type="ECO:0000313" key="4">
    <source>
        <dbReference type="EMBL" id="OWL94510.1"/>
    </source>
</evidence>
<evidence type="ECO:0000259" key="3">
    <source>
        <dbReference type="PROSITE" id="PS50887"/>
    </source>
</evidence>
<keyword evidence="1" id="KW-1133">Transmembrane helix</keyword>
<feature type="transmembrane region" description="Helical" evidence="1">
    <location>
        <begin position="31"/>
        <end position="50"/>
    </location>
</feature>
<protein>
    <recommendedName>
        <fullName evidence="6">GGDEF-domain containing protein</fullName>
    </recommendedName>
</protein>
<dbReference type="PROSITE" id="PS50883">
    <property type="entry name" value="EAL"/>
    <property type="match status" value="1"/>
</dbReference>
<feature type="domain" description="EAL" evidence="2">
    <location>
        <begin position="387"/>
        <end position="639"/>
    </location>
</feature>
<evidence type="ECO:0000259" key="2">
    <source>
        <dbReference type="PROSITE" id="PS50883"/>
    </source>
</evidence>
<comment type="caution">
    <text evidence="4">The sequence shown here is derived from an EMBL/GenBank/DDBJ whole genome shotgun (WGS) entry which is preliminary data.</text>
</comment>
<dbReference type="AlphaFoldDB" id="A0A246BH60"/>
<dbReference type="Gene3D" id="3.20.20.450">
    <property type="entry name" value="EAL domain"/>
    <property type="match status" value="1"/>
</dbReference>
<feature type="transmembrane region" description="Helical" evidence="1">
    <location>
        <begin position="91"/>
        <end position="110"/>
    </location>
</feature>
<dbReference type="InterPro" id="IPR029787">
    <property type="entry name" value="Nucleotide_cyclase"/>
</dbReference>
<feature type="transmembrane region" description="Helical" evidence="1">
    <location>
        <begin position="116"/>
        <end position="135"/>
    </location>
</feature>
<dbReference type="InterPro" id="IPR000160">
    <property type="entry name" value="GGDEF_dom"/>
</dbReference>
<keyword evidence="1" id="KW-0472">Membrane</keyword>
<dbReference type="Proteomes" id="UP000197208">
    <property type="component" value="Unassembled WGS sequence"/>
</dbReference>
<gene>
    <name evidence="4" type="ORF">CBQ26_15275</name>
</gene>
<dbReference type="PANTHER" id="PTHR44757:SF2">
    <property type="entry name" value="BIOFILM ARCHITECTURE MAINTENANCE PROTEIN MBAA"/>
    <property type="match status" value="1"/>
</dbReference>
<dbReference type="PROSITE" id="PS50887">
    <property type="entry name" value="GGDEF"/>
    <property type="match status" value="1"/>
</dbReference>
<dbReference type="SMART" id="SM00267">
    <property type="entry name" value="GGDEF"/>
    <property type="match status" value="1"/>
</dbReference>